<dbReference type="AlphaFoldDB" id="A0A1V5ZKB8"/>
<protein>
    <submittedName>
        <fullName evidence="1">Uncharacterized protein</fullName>
    </submittedName>
</protein>
<sequence>MINLIETLMIDDIKNGKIDLKKDFTMNKEFGYA</sequence>
<comment type="caution">
    <text evidence="1">The sequence shown here is derived from an EMBL/GenBank/DDBJ whole genome shotgun (WGS) entry which is preliminary data.</text>
</comment>
<organism evidence="1">
    <name type="scientific">candidate division CPR1 bacterium ADurb.Bin160</name>
    <dbReference type="NCBI Taxonomy" id="1852826"/>
    <lineage>
        <taxon>Bacteria</taxon>
        <taxon>candidate division CPR1</taxon>
    </lineage>
</organism>
<gene>
    <name evidence="1" type="ORF">BWY04_01273</name>
</gene>
<dbReference type="Proteomes" id="UP000485621">
    <property type="component" value="Unassembled WGS sequence"/>
</dbReference>
<dbReference type="EMBL" id="MWDB01000037">
    <property type="protein sequence ID" value="OQB40640.1"/>
    <property type="molecule type" value="Genomic_DNA"/>
</dbReference>
<name>A0A1V5ZKB8_9BACT</name>
<evidence type="ECO:0000313" key="1">
    <source>
        <dbReference type="EMBL" id="OQB40640.1"/>
    </source>
</evidence>
<reference evidence="1" key="1">
    <citation type="submission" date="2017-02" db="EMBL/GenBank/DDBJ databases">
        <title>Delving into the versatile metabolic prowess of the omnipresent phylum Bacteroidetes.</title>
        <authorList>
            <person name="Nobu M.K."/>
            <person name="Mei R."/>
            <person name="Narihiro T."/>
            <person name="Kuroda K."/>
            <person name="Liu W.-T."/>
        </authorList>
    </citation>
    <scope>NUCLEOTIDE SEQUENCE</scope>
    <source>
        <strain evidence="1">ADurb.Bin160</strain>
    </source>
</reference>
<proteinExistence type="predicted"/>
<accession>A0A1V5ZKB8</accession>